<gene>
    <name evidence="1" type="ORF">A3B32_01675</name>
</gene>
<dbReference type="Proteomes" id="UP000176932">
    <property type="component" value="Unassembled WGS sequence"/>
</dbReference>
<evidence type="ECO:0000313" key="1">
    <source>
        <dbReference type="EMBL" id="OGL83347.1"/>
    </source>
</evidence>
<dbReference type="EMBL" id="MGEL01000021">
    <property type="protein sequence ID" value="OGL83347.1"/>
    <property type="molecule type" value="Genomic_DNA"/>
</dbReference>
<accession>A0A1F7V011</accession>
<sequence>MKSNKRNEKEVLTGDAKHIPNFETVVFGSFVGRRHQLEFCPMANAQFFNDMLDFRRRHFKNGGIIKNFRDRILREIGLHDFFLHTSSAKRRSV</sequence>
<comment type="caution">
    <text evidence="1">The sequence shown here is derived from an EMBL/GenBank/DDBJ whole genome shotgun (WGS) entry which is preliminary data.</text>
</comment>
<protein>
    <submittedName>
        <fullName evidence="1">Uncharacterized protein</fullName>
    </submittedName>
</protein>
<proteinExistence type="predicted"/>
<organism evidence="1 2">
    <name type="scientific">Candidatus Uhrbacteria bacterium RIFCSPLOWO2_01_FULL_53_9</name>
    <dbReference type="NCBI Taxonomy" id="1802403"/>
    <lineage>
        <taxon>Bacteria</taxon>
        <taxon>Candidatus Uhriibacteriota</taxon>
    </lineage>
</organism>
<name>A0A1F7V011_9BACT</name>
<dbReference type="AlphaFoldDB" id="A0A1F7V011"/>
<evidence type="ECO:0000313" key="2">
    <source>
        <dbReference type="Proteomes" id="UP000176932"/>
    </source>
</evidence>
<reference evidence="1 2" key="1">
    <citation type="journal article" date="2016" name="Nat. Commun.">
        <title>Thousands of microbial genomes shed light on interconnected biogeochemical processes in an aquifer system.</title>
        <authorList>
            <person name="Anantharaman K."/>
            <person name="Brown C.T."/>
            <person name="Hug L.A."/>
            <person name="Sharon I."/>
            <person name="Castelle C.J."/>
            <person name="Probst A.J."/>
            <person name="Thomas B.C."/>
            <person name="Singh A."/>
            <person name="Wilkins M.J."/>
            <person name="Karaoz U."/>
            <person name="Brodie E.L."/>
            <person name="Williams K.H."/>
            <person name="Hubbard S.S."/>
            <person name="Banfield J.F."/>
        </authorList>
    </citation>
    <scope>NUCLEOTIDE SEQUENCE [LARGE SCALE GENOMIC DNA]</scope>
</reference>